<dbReference type="Proteomes" id="UP000015105">
    <property type="component" value="Chromosome 4D"/>
</dbReference>
<feature type="chain" id="PRO_5042372459" evidence="1">
    <location>
        <begin position="19"/>
        <end position="189"/>
    </location>
</feature>
<name>A0A453HYL1_AEGTS</name>
<dbReference type="EnsemblPlants" id="AET4Gv20360900.15">
    <property type="protein sequence ID" value="AET4Gv20360900.15"/>
    <property type="gene ID" value="AET4Gv20360900"/>
</dbReference>
<dbReference type="Gramene" id="AET4Gv20360900.16">
    <property type="protein sequence ID" value="AET4Gv20360900.16"/>
    <property type="gene ID" value="AET4Gv20360900"/>
</dbReference>
<evidence type="ECO:0000313" key="3">
    <source>
        <dbReference type="Proteomes" id="UP000015105"/>
    </source>
</evidence>
<accession>A0A453HYL1</accession>
<evidence type="ECO:0000313" key="2">
    <source>
        <dbReference type="EnsemblPlants" id="AET4Gv20360900.15"/>
    </source>
</evidence>
<protein>
    <submittedName>
        <fullName evidence="2">Uncharacterized protein</fullName>
    </submittedName>
</protein>
<proteinExistence type="predicted"/>
<sequence>VSVLLTAALLLTAPICTPNPSNPPASSWSKARSVGGGARSVLEQREKDGGAAGFYSSLLSTSSRGLLSRAPSSVAATAGFYSSLLSRSSRGPRALVRGRYPSCPRGVADDLEEEGGVLGPALRLLHPAPHGRHALLGGPLIPPPWLTSCCCRLHLRGRPWRACLRCRCFDGRCGAGGASGRGGRRCASD</sequence>
<keyword evidence="3" id="KW-1185">Reference proteome</keyword>
<evidence type="ECO:0000256" key="1">
    <source>
        <dbReference type="SAM" id="SignalP"/>
    </source>
</evidence>
<reference evidence="2" key="4">
    <citation type="submission" date="2019-03" db="UniProtKB">
        <authorList>
            <consortium name="EnsemblPlants"/>
        </authorList>
    </citation>
    <scope>IDENTIFICATION</scope>
</reference>
<reference evidence="2" key="5">
    <citation type="journal article" date="2021" name="G3 (Bethesda)">
        <title>Aegilops tauschii genome assembly Aet v5.0 features greater sequence contiguity and improved annotation.</title>
        <authorList>
            <person name="Wang L."/>
            <person name="Zhu T."/>
            <person name="Rodriguez J.C."/>
            <person name="Deal K.R."/>
            <person name="Dubcovsky J."/>
            <person name="McGuire P.E."/>
            <person name="Lux T."/>
            <person name="Spannagl M."/>
            <person name="Mayer K.F.X."/>
            <person name="Baldrich P."/>
            <person name="Meyers B.C."/>
            <person name="Huo N."/>
            <person name="Gu Y.Q."/>
            <person name="Zhou H."/>
            <person name="Devos K.M."/>
            <person name="Bennetzen J.L."/>
            <person name="Unver T."/>
            <person name="Budak H."/>
            <person name="Gulick P.J."/>
            <person name="Galiba G."/>
            <person name="Kalapos B."/>
            <person name="Nelson D.R."/>
            <person name="Li P."/>
            <person name="You F.M."/>
            <person name="Luo M.C."/>
            <person name="Dvorak J."/>
        </authorList>
    </citation>
    <scope>NUCLEOTIDE SEQUENCE [LARGE SCALE GENOMIC DNA]</scope>
    <source>
        <strain evidence="2">cv. AL8/78</strain>
    </source>
</reference>
<reference evidence="3" key="2">
    <citation type="journal article" date="2017" name="Nat. Plants">
        <title>The Aegilops tauschii genome reveals multiple impacts of transposons.</title>
        <authorList>
            <person name="Zhao G."/>
            <person name="Zou C."/>
            <person name="Li K."/>
            <person name="Wang K."/>
            <person name="Li T."/>
            <person name="Gao L."/>
            <person name="Zhang X."/>
            <person name="Wang H."/>
            <person name="Yang Z."/>
            <person name="Liu X."/>
            <person name="Jiang W."/>
            <person name="Mao L."/>
            <person name="Kong X."/>
            <person name="Jiao Y."/>
            <person name="Jia J."/>
        </authorList>
    </citation>
    <scope>NUCLEOTIDE SEQUENCE [LARGE SCALE GENOMIC DNA]</scope>
    <source>
        <strain evidence="3">cv. AL8/78</strain>
    </source>
</reference>
<dbReference type="Gramene" id="AET4Gv20360900.15">
    <property type="protein sequence ID" value="AET4Gv20360900.15"/>
    <property type="gene ID" value="AET4Gv20360900"/>
</dbReference>
<dbReference type="EnsemblPlants" id="AET4Gv20360900.16">
    <property type="protein sequence ID" value="AET4Gv20360900.16"/>
    <property type="gene ID" value="AET4Gv20360900"/>
</dbReference>
<reference evidence="2" key="3">
    <citation type="journal article" date="2017" name="Nature">
        <title>Genome sequence of the progenitor of the wheat D genome Aegilops tauschii.</title>
        <authorList>
            <person name="Luo M.C."/>
            <person name="Gu Y.Q."/>
            <person name="Puiu D."/>
            <person name="Wang H."/>
            <person name="Twardziok S.O."/>
            <person name="Deal K.R."/>
            <person name="Huo N."/>
            <person name="Zhu T."/>
            <person name="Wang L."/>
            <person name="Wang Y."/>
            <person name="McGuire P.E."/>
            <person name="Liu S."/>
            <person name="Long H."/>
            <person name="Ramasamy R.K."/>
            <person name="Rodriguez J.C."/>
            <person name="Van S.L."/>
            <person name="Yuan L."/>
            <person name="Wang Z."/>
            <person name="Xia Z."/>
            <person name="Xiao L."/>
            <person name="Anderson O.D."/>
            <person name="Ouyang S."/>
            <person name="Liang Y."/>
            <person name="Zimin A.V."/>
            <person name="Pertea G."/>
            <person name="Qi P."/>
            <person name="Bennetzen J.L."/>
            <person name="Dai X."/>
            <person name="Dawson M.W."/>
            <person name="Muller H.G."/>
            <person name="Kugler K."/>
            <person name="Rivarola-Duarte L."/>
            <person name="Spannagl M."/>
            <person name="Mayer K.F.X."/>
            <person name="Lu F.H."/>
            <person name="Bevan M.W."/>
            <person name="Leroy P."/>
            <person name="Li P."/>
            <person name="You F.M."/>
            <person name="Sun Q."/>
            <person name="Liu Z."/>
            <person name="Lyons E."/>
            <person name="Wicker T."/>
            <person name="Salzberg S.L."/>
            <person name="Devos K.M."/>
            <person name="Dvorak J."/>
        </authorList>
    </citation>
    <scope>NUCLEOTIDE SEQUENCE [LARGE SCALE GENOMIC DNA]</scope>
    <source>
        <strain evidence="2">cv. AL8/78</strain>
    </source>
</reference>
<feature type="signal peptide" evidence="1">
    <location>
        <begin position="1"/>
        <end position="18"/>
    </location>
</feature>
<organism evidence="2 3">
    <name type="scientific">Aegilops tauschii subsp. strangulata</name>
    <name type="common">Goatgrass</name>
    <dbReference type="NCBI Taxonomy" id="200361"/>
    <lineage>
        <taxon>Eukaryota</taxon>
        <taxon>Viridiplantae</taxon>
        <taxon>Streptophyta</taxon>
        <taxon>Embryophyta</taxon>
        <taxon>Tracheophyta</taxon>
        <taxon>Spermatophyta</taxon>
        <taxon>Magnoliopsida</taxon>
        <taxon>Liliopsida</taxon>
        <taxon>Poales</taxon>
        <taxon>Poaceae</taxon>
        <taxon>BOP clade</taxon>
        <taxon>Pooideae</taxon>
        <taxon>Triticodae</taxon>
        <taxon>Triticeae</taxon>
        <taxon>Triticinae</taxon>
        <taxon>Aegilops</taxon>
    </lineage>
</organism>
<keyword evidence="1" id="KW-0732">Signal</keyword>
<reference evidence="3" key="1">
    <citation type="journal article" date="2014" name="Science">
        <title>Ancient hybridizations among the ancestral genomes of bread wheat.</title>
        <authorList>
            <consortium name="International Wheat Genome Sequencing Consortium,"/>
            <person name="Marcussen T."/>
            <person name="Sandve S.R."/>
            <person name="Heier L."/>
            <person name="Spannagl M."/>
            <person name="Pfeifer M."/>
            <person name="Jakobsen K.S."/>
            <person name="Wulff B.B."/>
            <person name="Steuernagel B."/>
            <person name="Mayer K.F."/>
            <person name="Olsen O.A."/>
        </authorList>
    </citation>
    <scope>NUCLEOTIDE SEQUENCE [LARGE SCALE GENOMIC DNA]</scope>
    <source>
        <strain evidence="3">cv. AL8/78</strain>
    </source>
</reference>
<dbReference type="AlphaFoldDB" id="A0A453HYL1"/>